<dbReference type="OrthoDB" id="5360469at2"/>
<evidence type="ECO:0000256" key="1">
    <source>
        <dbReference type="ARBA" id="ARBA00022729"/>
    </source>
</evidence>
<dbReference type="Pfam" id="PF12951">
    <property type="entry name" value="PATR"/>
    <property type="match status" value="1"/>
</dbReference>
<keyword evidence="3" id="KW-1185">Reference proteome</keyword>
<proteinExistence type="predicted"/>
<protein>
    <submittedName>
        <fullName evidence="2">Uncharacterized protein</fullName>
    </submittedName>
</protein>
<sequence>MSGVPTTFDIEDTYTIADDIGDDSVSSVRTDQGYTPGNGTGAAVSKTGAGTLIFNGFNTYAGATTVSAGTLSGVGSLAGPVTLGNGATIAPGNQDSVGIFNTGAFTWNGGGTMNFRLGATGARSDLLLVSRSLLKGTAGTYRFHFGIGNSPPVVGTAYTLIHASNASAFAPGNFSFISDSSYQNLTGTFSIVSNAVVFTVTGVASDVIFRDGYQ</sequence>
<dbReference type="AlphaFoldDB" id="A0A411HPW6"/>
<organism evidence="2 3">
    <name type="scientific">Pseudolysobacter antarcticus</name>
    <dbReference type="NCBI Taxonomy" id="2511995"/>
    <lineage>
        <taxon>Bacteria</taxon>
        <taxon>Pseudomonadati</taxon>
        <taxon>Pseudomonadota</taxon>
        <taxon>Gammaproteobacteria</taxon>
        <taxon>Lysobacterales</taxon>
        <taxon>Rhodanobacteraceae</taxon>
        <taxon>Pseudolysobacter</taxon>
    </lineage>
</organism>
<dbReference type="EMBL" id="CP035704">
    <property type="protein sequence ID" value="QBB72533.1"/>
    <property type="molecule type" value="Genomic_DNA"/>
</dbReference>
<reference evidence="2 3" key="1">
    <citation type="submission" date="2019-01" db="EMBL/GenBank/DDBJ databases">
        <title>Pseudolysobacter antarctica gen. nov., sp. nov., isolated from Fildes Peninsula, Antarctica.</title>
        <authorList>
            <person name="Wei Z."/>
            <person name="Peng F."/>
        </authorList>
    </citation>
    <scope>NUCLEOTIDE SEQUENCE [LARGE SCALE GENOMIC DNA]</scope>
    <source>
        <strain evidence="2 3">AQ6-296</strain>
    </source>
</reference>
<gene>
    <name evidence="2" type="ORF">ELE36_03020</name>
</gene>
<accession>A0A411HPW6</accession>
<evidence type="ECO:0000313" key="2">
    <source>
        <dbReference type="EMBL" id="QBB72533.1"/>
    </source>
</evidence>
<evidence type="ECO:0000313" key="3">
    <source>
        <dbReference type="Proteomes" id="UP000291562"/>
    </source>
</evidence>
<dbReference type="SUPFAM" id="SSF51126">
    <property type="entry name" value="Pectin lyase-like"/>
    <property type="match status" value="1"/>
</dbReference>
<keyword evidence="1" id="KW-0732">Signal</keyword>
<dbReference type="InterPro" id="IPR011050">
    <property type="entry name" value="Pectin_lyase_fold/virulence"/>
</dbReference>
<dbReference type="InterPro" id="IPR013425">
    <property type="entry name" value="Autotrns_rpt"/>
</dbReference>
<dbReference type="KEGG" id="xbc:ELE36_03020"/>
<dbReference type="NCBIfam" id="TIGR02601">
    <property type="entry name" value="autotrns_rpt"/>
    <property type="match status" value="1"/>
</dbReference>
<dbReference type="Proteomes" id="UP000291562">
    <property type="component" value="Chromosome"/>
</dbReference>
<name>A0A411HPW6_9GAMM</name>